<evidence type="ECO:0000256" key="5">
    <source>
        <dbReference type="ARBA" id="ARBA00023136"/>
    </source>
</evidence>
<dbReference type="AlphaFoldDB" id="A0A178Z508"/>
<dbReference type="GO" id="GO:0005886">
    <property type="term" value="C:plasma membrane"/>
    <property type="evidence" value="ECO:0007669"/>
    <property type="project" value="TreeGrafter"/>
</dbReference>
<dbReference type="InterPro" id="IPR020846">
    <property type="entry name" value="MFS_dom"/>
</dbReference>
<proteinExistence type="predicted"/>
<gene>
    <name evidence="8" type="ORF">AYL99_11298</name>
</gene>
<organism evidence="8 9">
    <name type="scientific">Fonsecaea erecta</name>
    <dbReference type="NCBI Taxonomy" id="1367422"/>
    <lineage>
        <taxon>Eukaryota</taxon>
        <taxon>Fungi</taxon>
        <taxon>Dikarya</taxon>
        <taxon>Ascomycota</taxon>
        <taxon>Pezizomycotina</taxon>
        <taxon>Eurotiomycetes</taxon>
        <taxon>Chaetothyriomycetidae</taxon>
        <taxon>Chaetothyriales</taxon>
        <taxon>Herpotrichiellaceae</taxon>
        <taxon>Fonsecaea</taxon>
    </lineage>
</organism>
<evidence type="ECO:0000313" key="8">
    <source>
        <dbReference type="EMBL" id="OAP54850.1"/>
    </source>
</evidence>
<evidence type="ECO:0000256" key="6">
    <source>
        <dbReference type="SAM" id="Phobius"/>
    </source>
</evidence>
<dbReference type="InterPro" id="IPR011701">
    <property type="entry name" value="MFS"/>
</dbReference>
<comment type="caution">
    <text evidence="8">The sequence shown here is derived from an EMBL/GenBank/DDBJ whole genome shotgun (WGS) entry which is preliminary data.</text>
</comment>
<reference evidence="8 9" key="1">
    <citation type="submission" date="2016-04" db="EMBL/GenBank/DDBJ databases">
        <title>Draft genome of Fonsecaea erecta CBS 125763.</title>
        <authorList>
            <person name="Weiss V.A."/>
            <person name="Vicente V.A."/>
            <person name="Raittz R.T."/>
            <person name="Moreno L.F."/>
            <person name="De Souza E.M."/>
            <person name="Pedrosa F.O."/>
            <person name="Steffens M.B."/>
            <person name="Faoro H."/>
            <person name="Tadra-Sfeir M.Z."/>
            <person name="Najafzadeh M.J."/>
            <person name="Felipe M.S."/>
            <person name="Teixeira M."/>
            <person name="Sun J."/>
            <person name="Xi L."/>
            <person name="Gomes R."/>
            <person name="De Azevedo C.M."/>
            <person name="Salgado C.G."/>
            <person name="Da Silva M.B."/>
            <person name="Nascimento M.F."/>
            <person name="Queiroz-Telles F."/>
            <person name="Attili D.S."/>
            <person name="Gorbushina A."/>
        </authorList>
    </citation>
    <scope>NUCLEOTIDE SEQUENCE [LARGE SCALE GENOMIC DNA]</scope>
    <source>
        <strain evidence="8 9">CBS 125763</strain>
    </source>
</reference>
<keyword evidence="9" id="KW-1185">Reference proteome</keyword>
<keyword evidence="2" id="KW-0813">Transport</keyword>
<comment type="subcellular location">
    <subcellularLocation>
        <location evidence="1">Membrane</location>
        <topology evidence="1">Multi-pass membrane protein</topology>
    </subcellularLocation>
</comment>
<dbReference type="Pfam" id="PF07690">
    <property type="entry name" value="MFS_1"/>
    <property type="match status" value="1"/>
</dbReference>
<protein>
    <recommendedName>
        <fullName evidence="7">Major facilitator superfamily (MFS) profile domain-containing protein</fullName>
    </recommendedName>
</protein>
<feature type="domain" description="Major facilitator superfamily (MFS) profile" evidence="7">
    <location>
        <begin position="1"/>
        <end position="115"/>
    </location>
</feature>
<dbReference type="GeneID" id="30015466"/>
<dbReference type="PANTHER" id="PTHR23502:SF51">
    <property type="entry name" value="QUINIDINE RESISTANCE PROTEIN 1-RELATED"/>
    <property type="match status" value="1"/>
</dbReference>
<keyword evidence="5 6" id="KW-0472">Membrane</keyword>
<dbReference type="PROSITE" id="PS50850">
    <property type="entry name" value="MFS"/>
    <property type="match status" value="1"/>
</dbReference>
<evidence type="ECO:0000256" key="1">
    <source>
        <dbReference type="ARBA" id="ARBA00004141"/>
    </source>
</evidence>
<dbReference type="PANTHER" id="PTHR23502">
    <property type="entry name" value="MAJOR FACILITATOR SUPERFAMILY"/>
    <property type="match status" value="1"/>
</dbReference>
<evidence type="ECO:0000256" key="3">
    <source>
        <dbReference type="ARBA" id="ARBA00022692"/>
    </source>
</evidence>
<name>A0A178Z508_9EURO</name>
<evidence type="ECO:0000256" key="4">
    <source>
        <dbReference type="ARBA" id="ARBA00022989"/>
    </source>
</evidence>
<feature type="transmembrane region" description="Helical" evidence="6">
    <location>
        <begin position="52"/>
        <end position="70"/>
    </location>
</feature>
<evidence type="ECO:0000256" key="2">
    <source>
        <dbReference type="ARBA" id="ARBA00022448"/>
    </source>
</evidence>
<dbReference type="EMBL" id="LVYI01000013">
    <property type="protein sequence ID" value="OAP54850.1"/>
    <property type="molecule type" value="Genomic_DNA"/>
</dbReference>
<dbReference type="GO" id="GO:0022857">
    <property type="term" value="F:transmembrane transporter activity"/>
    <property type="evidence" value="ECO:0007669"/>
    <property type="project" value="InterPro"/>
</dbReference>
<keyword evidence="4 6" id="KW-1133">Transmembrane helix</keyword>
<dbReference type="SUPFAM" id="SSF103473">
    <property type="entry name" value="MFS general substrate transporter"/>
    <property type="match status" value="1"/>
</dbReference>
<dbReference type="InterPro" id="IPR036259">
    <property type="entry name" value="MFS_trans_sf"/>
</dbReference>
<accession>A0A178Z508</accession>
<dbReference type="STRING" id="1367422.A0A178Z508"/>
<dbReference type="Gene3D" id="1.20.1720.10">
    <property type="entry name" value="Multidrug resistance protein D"/>
    <property type="match status" value="1"/>
</dbReference>
<dbReference type="Proteomes" id="UP000078343">
    <property type="component" value="Unassembled WGS sequence"/>
</dbReference>
<keyword evidence="3 6" id="KW-0812">Transmembrane</keyword>
<evidence type="ECO:0000259" key="7">
    <source>
        <dbReference type="PROSITE" id="PS50850"/>
    </source>
</evidence>
<dbReference type="RefSeq" id="XP_018688217.1">
    <property type="nucleotide sequence ID" value="XM_018842804.1"/>
</dbReference>
<sequence length="115" mass="12310">MTKESNGDYQITESSERGSYMGILGCGPNVAPGLGPVLGGVLAEKAGWRRTFWFLAISGALSLILIAALLPETARNIVGNGSQPAPVVNKSLVLFWQERRRKQVNATHGAYRSPA</sequence>
<evidence type="ECO:0000313" key="9">
    <source>
        <dbReference type="Proteomes" id="UP000078343"/>
    </source>
</evidence>